<dbReference type="EMBL" id="PQIB02000005">
    <property type="protein sequence ID" value="RLN16613.1"/>
    <property type="molecule type" value="Genomic_DNA"/>
</dbReference>
<dbReference type="PANTHER" id="PTHR35545">
    <property type="entry name" value="F-BOX DOMAIN-CONTAINING PROTEIN"/>
    <property type="match status" value="1"/>
</dbReference>
<accession>A0A3L6S8J2</accession>
<organism evidence="4 5">
    <name type="scientific">Panicum miliaceum</name>
    <name type="common">Proso millet</name>
    <name type="synonym">Broomcorn millet</name>
    <dbReference type="NCBI Taxonomy" id="4540"/>
    <lineage>
        <taxon>Eukaryota</taxon>
        <taxon>Viridiplantae</taxon>
        <taxon>Streptophyta</taxon>
        <taxon>Embryophyta</taxon>
        <taxon>Tracheophyta</taxon>
        <taxon>Spermatophyta</taxon>
        <taxon>Magnoliopsida</taxon>
        <taxon>Liliopsida</taxon>
        <taxon>Poales</taxon>
        <taxon>Poaceae</taxon>
        <taxon>PACMAD clade</taxon>
        <taxon>Panicoideae</taxon>
        <taxon>Panicodae</taxon>
        <taxon>Paniceae</taxon>
        <taxon>Panicinae</taxon>
        <taxon>Panicum</taxon>
        <taxon>Panicum sect. Panicum</taxon>
    </lineage>
</organism>
<evidence type="ECO:0000313" key="4">
    <source>
        <dbReference type="EMBL" id="RLN16613.1"/>
    </source>
</evidence>
<dbReference type="Pfam" id="PF23622">
    <property type="entry name" value="LRR_At1g61320_AtMIF1"/>
    <property type="match status" value="1"/>
</dbReference>
<keyword evidence="5" id="KW-1185">Reference proteome</keyword>
<evidence type="ECO:0000259" key="2">
    <source>
        <dbReference type="Pfam" id="PF00646"/>
    </source>
</evidence>
<feature type="domain" description="At1g61320/AtMIF1 LRR" evidence="3">
    <location>
        <begin position="194"/>
        <end position="483"/>
    </location>
</feature>
<feature type="compositionally biased region" description="Low complexity" evidence="1">
    <location>
        <begin position="15"/>
        <end position="34"/>
    </location>
</feature>
<evidence type="ECO:0000259" key="3">
    <source>
        <dbReference type="Pfam" id="PF23622"/>
    </source>
</evidence>
<dbReference type="SUPFAM" id="SSF81383">
    <property type="entry name" value="F-box domain"/>
    <property type="match status" value="1"/>
</dbReference>
<dbReference type="Pfam" id="PF00646">
    <property type="entry name" value="F-box"/>
    <property type="match status" value="1"/>
</dbReference>
<dbReference type="Gene3D" id="1.20.1280.50">
    <property type="match status" value="1"/>
</dbReference>
<gene>
    <name evidence="4" type="ORF">C2845_PM02G33980</name>
</gene>
<dbReference type="PANTHER" id="PTHR35545:SF28">
    <property type="entry name" value="OS07G0645701 PROTEIN"/>
    <property type="match status" value="1"/>
</dbReference>
<protein>
    <submittedName>
        <fullName evidence="4">F-box/LRR-repeat protein</fullName>
    </submittedName>
</protein>
<feature type="domain" description="F-box" evidence="2">
    <location>
        <begin position="50"/>
        <end position="83"/>
    </location>
</feature>
<name>A0A3L6S8J2_PANMI</name>
<dbReference type="SUPFAM" id="SSF52058">
    <property type="entry name" value="L domain-like"/>
    <property type="match status" value="1"/>
</dbReference>
<dbReference type="Gene3D" id="3.80.10.10">
    <property type="entry name" value="Ribonuclease Inhibitor"/>
    <property type="match status" value="1"/>
</dbReference>
<dbReference type="InterPro" id="IPR032675">
    <property type="entry name" value="LRR_dom_sf"/>
</dbReference>
<dbReference type="Proteomes" id="UP000275267">
    <property type="component" value="Unassembled WGS sequence"/>
</dbReference>
<sequence length="509" mass="57203">MPALAKPASRPVKTAAAPKPKPAAAKPKAAAAAADASHPPYFEVEDEDRLSKLPDDILLDILGKGNIHTCIRASFSSTRWRHLPSLLSHISLDISDFLRSDYDSLYPKAIDKAMSYLNKVARISLAASGSKGTLKAESLRLLLATSYFYDISKIVCDAIGNGEVKSVELALPTVKISLKCCEMDMVRYAKDIICFFEASTNLFRHLTRLFLHNARFDELQMHRLLNSCEQLQHLVLNNCDTGDLSVLKIDMPNSKITYLKLFSCCFEKIEFLCLPKLSEFHYELWYSINSPFSFGIVPCLEKVRLVSSMGNDQSGFKLSELLHGANEMHALTLDFLGDEVWMLPEGHKLHTLFNSLSKLFIHGIYAKFGLSWTLTLLEAAPFLKTFGIKVCDHVCTEKNRRLFAKRTNPWQKNNKLNRSRPLHLTRLEFGGFMAVKKHLQFVRAVMNYASSLETILLEDEDHCGYCDEVSSSLAYSLTGSMLPKNKSEQDMIRNQLGVGASCSVQIIFK</sequence>
<proteinExistence type="predicted"/>
<comment type="caution">
    <text evidence="4">The sequence shown here is derived from an EMBL/GenBank/DDBJ whole genome shotgun (WGS) entry which is preliminary data.</text>
</comment>
<dbReference type="OrthoDB" id="667379at2759"/>
<dbReference type="InterPro" id="IPR036047">
    <property type="entry name" value="F-box-like_dom_sf"/>
</dbReference>
<feature type="region of interest" description="Disordered" evidence="1">
    <location>
        <begin position="1"/>
        <end position="37"/>
    </location>
</feature>
<reference evidence="5" key="1">
    <citation type="journal article" date="2019" name="Nat. Commun.">
        <title>The genome of broomcorn millet.</title>
        <authorList>
            <person name="Zou C."/>
            <person name="Miki D."/>
            <person name="Li D."/>
            <person name="Tang Q."/>
            <person name="Xiao L."/>
            <person name="Rajput S."/>
            <person name="Deng P."/>
            <person name="Jia W."/>
            <person name="Huang R."/>
            <person name="Zhang M."/>
            <person name="Sun Y."/>
            <person name="Hu J."/>
            <person name="Fu X."/>
            <person name="Schnable P.S."/>
            <person name="Li F."/>
            <person name="Zhang H."/>
            <person name="Feng B."/>
            <person name="Zhu X."/>
            <person name="Liu R."/>
            <person name="Schnable J.C."/>
            <person name="Zhu J.-K."/>
            <person name="Zhang H."/>
        </authorList>
    </citation>
    <scope>NUCLEOTIDE SEQUENCE [LARGE SCALE GENOMIC DNA]</scope>
</reference>
<evidence type="ECO:0000313" key="5">
    <source>
        <dbReference type="Proteomes" id="UP000275267"/>
    </source>
</evidence>
<dbReference type="InterPro" id="IPR055357">
    <property type="entry name" value="LRR_At1g61320_AtMIF1"/>
</dbReference>
<dbReference type="InterPro" id="IPR001810">
    <property type="entry name" value="F-box_dom"/>
</dbReference>
<evidence type="ECO:0000256" key="1">
    <source>
        <dbReference type="SAM" id="MobiDB-lite"/>
    </source>
</evidence>
<dbReference type="AlphaFoldDB" id="A0A3L6S8J2"/>